<dbReference type="InterPro" id="IPR000782">
    <property type="entry name" value="FAS1_domain"/>
</dbReference>
<organism evidence="3">
    <name type="scientific">Absidia glauca</name>
    <name type="common">Pin mould</name>
    <dbReference type="NCBI Taxonomy" id="4829"/>
    <lineage>
        <taxon>Eukaryota</taxon>
        <taxon>Fungi</taxon>
        <taxon>Fungi incertae sedis</taxon>
        <taxon>Mucoromycota</taxon>
        <taxon>Mucoromycotina</taxon>
        <taxon>Mucoromycetes</taxon>
        <taxon>Mucorales</taxon>
        <taxon>Cunninghamellaceae</taxon>
        <taxon>Absidia</taxon>
    </lineage>
</organism>
<dbReference type="Proteomes" id="UP000078561">
    <property type="component" value="Unassembled WGS sequence"/>
</dbReference>
<dbReference type="SUPFAM" id="SSF82153">
    <property type="entry name" value="FAS1 domain"/>
    <property type="match status" value="1"/>
</dbReference>
<feature type="chain" id="PRO_5007900078" description="FAS1 domain-containing protein" evidence="1">
    <location>
        <begin position="25"/>
        <end position="196"/>
    </location>
</feature>
<dbReference type="AlphaFoldDB" id="A0A168RI46"/>
<dbReference type="InterPro" id="IPR052806">
    <property type="entry name" value="Fasciclin-like_AGP"/>
</dbReference>
<dbReference type="SMART" id="SM00554">
    <property type="entry name" value="FAS1"/>
    <property type="match status" value="1"/>
</dbReference>
<dbReference type="Gene3D" id="2.30.180.10">
    <property type="entry name" value="FAS1 domain"/>
    <property type="match status" value="1"/>
</dbReference>
<protein>
    <recommendedName>
        <fullName evidence="2">FAS1 domain-containing protein</fullName>
    </recommendedName>
</protein>
<sequence length="196" mass="22713">MFLRMRLSALLLLLLATLLTLTQSAQLHYQDQAMDYKLVNEQSLFDKLAPESDLSIFLELLMHNDILFTYFNSTTLPENTLMEQQQQESFTVFCPTNQAFLEYWKTQPKKTWRRILERHVVPGRRLDAAELAQTQTLSTLLPGATIHVNQQQQQGRQPSRTLLDGDTLVDSHHPIQSRLSIAYKINHVLPSFYLVE</sequence>
<proteinExistence type="predicted"/>
<dbReference type="OMA" id="IAYKINH"/>
<reference evidence="3" key="1">
    <citation type="submission" date="2016-04" db="EMBL/GenBank/DDBJ databases">
        <authorList>
            <person name="Evans L.H."/>
            <person name="Alamgir A."/>
            <person name="Owens N."/>
            <person name="Weber N.D."/>
            <person name="Virtaneva K."/>
            <person name="Barbian K."/>
            <person name="Babar A."/>
            <person name="Rosenke K."/>
        </authorList>
    </citation>
    <scope>NUCLEOTIDE SEQUENCE [LARGE SCALE GENOMIC DNA]</scope>
    <source>
        <strain evidence="3">CBS 101.48</strain>
    </source>
</reference>
<evidence type="ECO:0000256" key="1">
    <source>
        <dbReference type="SAM" id="SignalP"/>
    </source>
</evidence>
<dbReference type="PANTHER" id="PTHR33985:SF29">
    <property type="entry name" value="FAS1 DOMAIN-CONTAINING PROTEIN"/>
    <property type="match status" value="1"/>
</dbReference>
<dbReference type="OrthoDB" id="5551751at2759"/>
<gene>
    <name evidence="3" type="primary">ABSGL_12607.1 scaffold 13066</name>
</gene>
<dbReference type="Pfam" id="PF02469">
    <property type="entry name" value="Fasciclin"/>
    <property type="match status" value="1"/>
</dbReference>
<dbReference type="STRING" id="4829.A0A168RI46"/>
<evidence type="ECO:0000259" key="2">
    <source>
        <dbReference type="PROSITE" id="PS50213"/>
    </source>
</evidence>
<accession>A0A168RI46</accession>
<feature type="domain" description="FAS1" evidence="2">
    <location>
        <begin position="41"/>
        <end position="189"/>
    </location>
</feature>
<evidence type="ECO:0000313" key="3">
    <source>
        <dbReference type="EMBL" id="SAM06980.1"/>
    </source>
</evidence>
<dbReference type="PROSITE" id="PS50213">
    <property type="entry name" value="FAS1"/>
    <property type="match status" value="1"/>
</dbReference>
<name>A0A168RI46_ABSGL</name>
<evidence type="ECO:0000313" key="4">
    <source>
        <dbReference type="Proteomes" id="UP000078561"/>
    </source>
</evidence>
<keyword evidence="4" id="KW-1185">Reference proteome</keyword>
<feature type="signal peptide" evidence="1">
    <location>
        <begin position="1"/>
        <end position="24"/>
    </location>
</feature>
<keyword evidence="1" id="KW-0732">Signal</keyword>
<dbReference type="InterPro" id="IPR036378">
    <property type="entry name" value="FAS1_dom_sf"/>
</dbReference>
<dbReference type="PANTHER" id="PTHR33985">
    <property type="entry name" value="OS02G0491300 PROTEIN-RELATED"/>
    <property type="match status" value="1"/>
</dbReference>
<dbReference type="InParanoid" id="A0A168RI46"/>
<dbReference type="EMBL" id="LT554655">
    <property type="protein sequence ID" value="SAM06980.1"/>
    <property type="molecule type" value="Genomic_DNA"/>
</dbReference>